<dbReference type="InterPro" id="IPR001965">
    <property type="entry name" value="Znf_PHD"/>
</dbReference>
<feature type="compositionally biased region" description="Polar residues" evidence="9">
    <location>
        <begin position="224"/>
        <end position="240"/>
    </location>
</feature>
<feature type="region of interest" description="Disordered" evidence="9">
    <location>
        <begin position="211"/>
        <end position="300"/>
    </location>
</feature>
<dbReference type="GO" id="GO:0005669">
    <property type="term" value="C:transcription factor TFIID complex"/>
    <property type="evidence" value="ECO:0007669"/>
    <property type="project" value="TreeGrafter"/>
</dbReference>
<dbReference type="InterPro" id="IPR009072">
    <property type="entry name" value="Histone-fold"/>
</dbReference>
<dbReference type="SUPFAM" id="SSF57903">
    <property type="entry name" value="FYVE/PHD zinc finger"/>
    <property type="match status" value="1"/>
</dbReference>
<dbReference type="CDD" id="cd22916">
    <property type="entry name" value="HFD_TAF3"/>
    <property type="match status" value="1"/>
</dbReference>
<evidence type="ECO:0000256" key="5">
    <source>
        <dbReference type="ARBA" id="ARBA00023015"/>
    </source>
</evidence>
<dbReference type="SMART" id="SM00576">
    <property type="entry name" value="BTP"/>
    <property type="match status" value="1"/>
</dbReference>
<evidence type="ECO:0000256" key="6">
    <source>
        <dbReference type="ARBA" id="ARBA00023163"/>
    </source>
</evidence>
<organism evidence="11 12">
    <name type="scientific">Cryptotermes secundus</name>
    <dbReference type="NCBI Taxonomy" id="105785"/>
    <lineage>
        <taxon>Eukaryota</taxon>
        <taxon>Metazoa</taxon>
        <taxon>Ecdysozoa</taxon>
        <taxon>Arthropoda</taxon>
        <taxon>Hexapoda</taxon>
        <taxon>Insecta</taxon>
        <taxon>Pterygota</taxon>
        <taxon>Neoptera</taxon>
        <taxon>Polyneoptera</taxon>
        <taxon>Dictyoptera</taxon>
        <taxon>Blattodea</taxon>
        <taxon>Blattoidea</taxon>
        <taxon>Termitoidae</taxon>
        <taxon>Kalotermitidae</taxon>
        <taxon>Cryptotermitinae</taxon>
        <taxon>Cryptotermes</taxon>
    </lineage>
</organism>
<keyword evidence="3 8" id="KW-0863">Zinc-finger</keyword>
<dbReference type="InterPro" id="IPR019787">
    <property type="entry name" value="Znf_PHD-finger"/>
</dbReference>
<comment type="caution">
    <text evidence="11">The sequence shown here is derived from an EMBL/GenBank/DDBJ whole genome shotgun (WGS) entry which is preliminary data.</text>
</comment>
<feature type="compositionally biased region" description="Basic residues" evidence="9">
    <location>
        <begin position="725"/>
        <end position="741"/>
    </location>
</feature>
<evidence type="ECO:0000256" key="9">
    <source>
        <dbReference type="SAM" id="MobiDB-lite"/>
    </source>
</evidence>
<evidence type="ECO:0000256" key="7">
    <source>
        <dbReference type="ARBA" id="ARBA00023242"/>
    </source>
</evidence>
<dbReference type="SMART" id="SM00249">
    <property type="entry name" value="PHD"/>
    <property type="match status" value="1"/>
</dbReference>
<dbReference type="Gene3D" id="1.10.20.10">
    <property type="entry name" value="Histone, subunit A"/>
    <property type="match status" value="1"/>
</dbReference>
<proteinExistence type="predicted"/>
<feature type="compositionally biased region" description="Low complexity" evidence="9">
    <location>
        <begin position="914"/>
        <end position="930"/>
    </location>
</feature>
<feature type="compositionally biased region" description="Basic and acidic residues" evidence="9">
    <location>
        <begin position="417"/>
        <end position="444"/>
    </location>
</feature>
<dbReference type="CDD" id="cd15522">
    <property type="entry name" value="PHD_TAF3"/>
    <property type="match status" value="1"/>
</dbReference>
<dbReference type="GO" id="GO:0002039">
    <property type="term" value="F:p53 binding"/>
    <property type="evidence" value="ECO:0007669"/>
    <property type="project" value="TreeGrafter"/>
</dbReference>
<feature type="compositionally biased region" description="Basic and acidic residues" evidence="9">
    <location>
        <begin position="715"/>
        <end position="724"/>
    </location>
</feature>
<protein>
    <recommendedName>
        <fullName evidence="10">PHD-type domain-containing protein</fullName>
    </recommendedName>
</protein>
<keyword evidence="5" id="KW-0805">Transcription regulation</keyword>
<dbReference type="Gene3D" id="3.30.40.10">
    <property type="entry name" value="Zinc/RING finger domain, C3HC4 (zinc finger)"/>
    <property type="match status" value="1"/>
</dbReference>
<feature type="region of interest" description="Disordered" evidence="9">
    <location>
        <begin position="664"/>
        <end position="938"/>
    </location>
</feature>
<dbReference type="Proteomes" id="UP000235965">
    <property type="component" value="Unassembled WGS sequence"/>
</dbReference>
<feature type="region of interest" description="Disordered" evidence="9">
    <location>
        <begin position="483"/>
        <end position="619"/>
    </location>
</feature>
<name>A0A2J7PLC9_9NEOP</name>
<feature type="compositionally biased region" description="Basic and acidic residues" evidence="9">
    <location>
        <begin position="672"/>
        <end position="685"/>
    </location>
</feature>
<keyword evidence="4" id="KW-0862">Zinc</keyword>
<evidence type="ECO:0000256" key="2">
    <source>
        <dbReference type="ARBA" id="ARBA00022723"/>
    </source>
</evidence>
<dbReference type="InterPro" id="IPR013083">
    <property type="entry name" value="Znf_RING/FYVE/PHD"/>
</dbReference>
<keyword evidence="2" id="KW-0479">Metal-binding</keyword>
<dbReference type="GO" id="GO:0045944">
    <property type="term" value="P:positive regulation of transcription by RNA polymerase II"/>
    <property type="evidence" value="ECO:0007669"/>
    <property type="project" value="TreeGrafter"/>
</dbReference>
<dbReference type="PROSITE" id="PS01359">
    <property type="entry name" value="ZF_PHD_1"/>
    <property type="match status" value="1"/>
</dbReference>
<feature type="domain" description="PHD-type" evidence="10">
    <location>
        <begin position="978"/>
        <end position="1028"/>
    </location>
</feature>
<feature type="compositionally biased region" description="Polar residues" evidence="9">
    <location>
        <begin position="342"/>
        <end position="351"/>
    </location>
</feature>
<feature type="compositionally biased region" description="Low complexity" evidence="9">
    <location>
        <begin position="151"/>
        <end position="164"/>
    </location>
</feature>
<feature type="region of interest" description="Disordered" evidence="9">
    <location>
        <begin position="406"/>
        <end position="464"/>
    </location>
</feature>
<feature type="compositionally biased region" description="Basic and acidic residues" evidence="9">
    <location>
        <begin position="261"/>
        <end position="298"/>
    </location>
</feature>
<evidence type="ECO:0000259" key="10">
    <source>
        <dbReference type="PROSITE" id="PS50016"/>
    </source>
</evidence>
<dbReference type="PROSITE" id="PS50016">
    <property type="entry name" value="ZF_PHD_2"/>
    <property type="match status" value="1"/>
</dbReference>
<gene>
    <name evidence="11" type="ORF">B7P43_G09094</name>
</gene>
<comment type="subcellular location">
    <subcellularLocation>
        <location evidence="1">Nucleus</location>
    </subcellularLocation>
</comment>
<dbReference type="InterPro" id="IPR019786">
    <property type="entry name" value="Zinc_finger_PHD-type_CS"/>
</dbReference>
<dbReference type="AlphaFoldDB" id="A0A2J7PLC9"/>
<evidence type="ECO:0000256" key="4">
    <source>
        <dbReference type="ARBA" id="ARBA00022833"/>
    </source>
</evidence>
<sequence>MAETFSRNALKMVVAQICQTIGWHSILSTPLDIMIDIVQRYITEVGKHMHRYSEQFGHTVPNLDDVGLAFRDMGINLPDLEEYIRNVDSVPCVYEIPKYPIPRDSHLNFLKPGSREVVTRPVHVHEHLPPMHPEMEEEEYGNKQVPLSVDTASSSGATSPLSSPKGNVFKRPGDPISLESPAVKRARLMLEEEGRPLREISSVMMTTSGFLSPAREGKLPESRTPLQPSDSRSNSPQPTSYPMVPPEVKGDKKTKKLPFKKTVDGIKKIGDKENKKKEHKLKDLTKVEKHMPTDESKVKKLVSMKELSKLKALKSGALKMMAHAGTAAGPSTGVKPPKLSSPKITANKSPNPNTPKIGKPAVQAKTPKMEKSFPLPIAVLQQKIVSSGKCKAAVVVEGKLSSEPDKQKLNIFKKISKVKEEKPEKLDKVDKMEHSEPPPRDSRESSPGLVIDESEVNSRQREARMAQIDDCIESVIQQSMEISNECKPAKERKSPMSQVAESFSSKVDETINDVVSGHTSGPGSDHDVYMFDDDLSPPGTPSTPRTPELPTPSRKVQDQKEKKRKKDKSKSKKDSKGKLPKGSISPKKIKMGHSEPETPDRPKTPEALEAREQPLPAPVFPFFPHFPPAPGLIPPPIGHPLFPRFPLTLGKNLPHPAMPNLPMPPPLFMQPRTEDISEPKDKPVVEKPASVVISASPLALKTEKSEKPQPPVPTLKEKSGEKKVKEHKKKEKDKTKKKKDKKERGKGKEKGEKKKVKIENKEKHKDKLKEKKEKKEKKKEKEVAAAAAASAVPTSASAKVHDDVFGQRDEKGESGVPKITFRLGPASPRPPTPDAQPRKIVIKPVMKNQGEGSECPASEVLVKREPSPELARISALITRPPKQKSASKTTQPKQENVSELVASPTISNPPPTPGAGSVVSPVPTSGSSPVLAKTKKGVTKPIQKVKGKELIKKAGMTTETEPTKEPVAFYYDSDGNKVWICPACGGQDDGSPMIGCDDCDAWYHWVCVGIQVPPDENEDWYCRVCIVKKQENIADKKKKSRKKKILT</sequence>
<evidence type="ECO:0000256" key="8">
    <source>
        <dbReference type="PROSITE-ProRule" id="PRU00146"/>
    </source>
</evidence>
<feature type="compositionally biased region" description="Basic and acidic residues" evidence="9">
    <location>
        <begin position="742"/>
        <end position="783"/>
    </location>
</feature>
<dbReference type="GO" id="GO:0008270">
    <property type="term" value="F:zinc ion binding"/>
    <property type="evidence" value="ECO:0007669"/>
    <property type="project" value="UniProtKB-KW"/>
</dbReference>
<dbReference type="Pfam" id="PF00628">
    <property type="entry name" value="PHD"/>
    <property type="match status" value="1"/>
</dbReference>
<feature type="compositionally biased region" description="Polar residues" evidence="9">
    <location>
        <begin position="884"/>
        <end position="897"/>
    </location>
</feature>
<dbReference type="PANTHER" id="PTHR46452:SF1">
    <property type="entry name" value="TRANSCRIPTION INITIATION FACTOR TFIID SUBUNIT 3"/>
    <property type="match status" value="1"/>
</dbReference>
<dbReference type="InterPro" id="IPR006565">
    <property type="entry name" value="BTP"/>
</dbReference>
<dbReference type="InParanoid" id="A0A2J7PLC9"/>
<dbReference type="Pfam" id="PF07524">
    <property type="entry name" value="Bromo_TP"/>
    <property type="match status" value="1"/>
</dbReference>
<accession>A0A2J7PLC9</accession>
<feature type="compositionally biased region" description="Basic residues" evidence="9">
    <location>
        <begin position="562"/>
        <end position="571"/>
    </location>
</feature>
<feature type="compositionally biased region" description="Basic and acidic residues" evidence="9">
    <location>
        <begin position="592"/>
        <end position="612"/>
    </location>
</feature>
<feature type="region of interest" description="Disordered" evidence="9">
    <location>
        <begin position="326"/>
        <end position="365"/>
    </location>
</feature>
<dbReference type="FunCoup" id="A0A2J7PLC9">
    <property type="interactions" value="97"/>
</dbReference>
<evidence type="ECO:0000313" key="11">
    <source>
        <dbReference type="EMBL" id="PNF17119.1"/>
    </source>
</evidence>
<evidence type="ECO:0000256" key="3">
    <source>
        <dbReference type="ARBA" id="ARBA00022771"/>
    </source>
</evidence>
<dbReference type="STRING" id="105785.A0A2J7PLC9"/>
<dbReference type="OrthoDB" id="436852at2759"/>
<feature type="region of interest" description="Disordered" evidence="9">
    <location>
        <begin position="148"/>
        <end position="180"/>
    </location>
</feature>
<evidence type="ECO:0000313" key="12">
    <source>
        <dbReference type="Proteomes" id="UP000235965"/>
    </source>
</evidence>
<dbReference type="PANTHER" id="PTHR46452">
    <property type="entry name" value="TRANSCRIPTION INITIATION FACTOR TFIID SUBUNIT 3"/>
    <property type="match status" value="1"/>
</dbReference>
<reference evidence="11 12" key="1">
    <citation type="submission" date="2017-12" db="EMBL/GenBank/DDBJ databases">
        <title>Hemimetabolous genomes reveal molecular basis of termite eusociality.</title>
        <authorList>
            <person name="Harrison M.C."/>
            <person name="Jongepier E."/>
            <person name="Robertson H.M."/>
            <person name="Arning N."/>
            <person name="Bitard-Feildel T."/>
            <person name="Chao H."/>
            <person name="Childers C.P."/>
            <person name="Dinh H."/>
            <person name="Doddapaneni H."/>
            <person name="Dugan S."/>
            <person name="Gowin J."/>
            <person name="Greiner C."/>
            <person name="Han Y."/>
            <person name="Hu H."/>
            <person name="Hughes D.S.T."/>
            <person name="Huylmans A.-K."/>
            <person name="Kemena C."/>
            <person name="Kremer L.P.M."/>
            <person name="Lee S.L."/>
            <person name="Lopez-Ezquerra A."/>
            <person name="Mallet L."/>
            <person name="Monroy-Kuhn J.M."/>
            <person name="Moser A."/>
            <person name="Murali S.C."/>
            <person name="Muzny D.M."/>
            <person name="Otani S."/>
            <person name="Piulachs M.-D."/>
            <person name="Poelchau M."/>
            <person name="Qu J."/>
            <person name="Schaub F."/>
            <person name="Wada-Katsumata A."/>
            <person name="Worley K.C."/>
            <person name="Xie Q."/>
            <person name="Ylla G."/>
            <person name="Poulsen M."/>
            <person name="Gibbs R.A."/>
            <person name="Schal C."/>
            <person name="Richards S."/>
            <person name="Belles X."/>
            <person name="Korb J."/>
            <person name="Bornberg-Bauer E."/>
        </authorList>
    </citation>
    <scope>NUCLEOTIDE SEQUENCE [LARGE SCALE GENOMIC DNA]</scope>
    <source>
        <tissue evidence="11">Whole body</tissue>
    </source>
</reference>
<keyword evidence="12" id="KW-1185">Reference proteome</keyword>
<dbReference type="InterPro" id="IPR011011">
    <property type="entry name" value="Znf_FYVE_PHD"/>
</dbReference>
<evidence type="ECO:0000256" key="1">
    <source>
        <dbReference type="ARBA" id="ARBA00004123"/>
    </source>
</evidence>
<keyword evidence="7" id="KW-0539">Nucleus</keyword>
<feature type="compositionally biased region" description="Low complexity" evidence="9">
    <location>
        <begin position="784"/>
        <end position="798"/>
    </location>
</feature>
<dbReference type="EMBL" id="NEVH01024426">
    <property type="protein sequence ID" value="PNF17119.1"/>
    <property type="molecule type" value="Genomic_DNA"/>
</dbReference>
<feature type="compositionally biased region" description="Basic and acidic residues" evidence="9">
    <location>
        <begin position="799"/>
        <end position="813"/>
    </location>
</feature>
<dbReference type="GO" id="GO:0046982">
    <property type="term" value="F:protein heterodimerization activity"/>
    <property type="evidence" value="ECO:0007669"/>
    <property type="project" value="InterPro"/>
</dbReference>
<feature type="compositionally biased region" description="Polar residues" evidence="9">
    <location>
        <begin position="495"/>
        <end position="505"/>
    </location>
</feature>
<keyword evidence="6" id="KW-0804">Transcription</keyword>